<sequence length="148" mass="16387">MHSVLRSIRLSQFRNGNFLRSISSCCSGLNTITESQTLPLGHRKLRNQPKSFLLGSFRVRDFSSSAGEKQSSEGELQLKATIKKAFPTATEIIVEDISGGCGSMYQIYIEAPDFKGLSTVKQHLLVNQALKHEIKNMHGIRIQTGVPP</sequence>
<keyword evidence="4" id="KW-1185">Reference proteome</keyword>
<comment type="caution">
    <text evidence="3">The sequence shown here is derived from an EMBL/GenBank/DDBJ whole genome shotgun (WGS) entry which is preliminary data.</text>
</comment>
<proteinExistence type="inferred from homology"/>
<reference evidence="3 4" key="1">
    <citation type="journal article" date="2016" name="Genome Biol. Evol.">
        <title>Gene Family Evolution Reflects Adaptation to Soil Environmental Stressors in the Genome of the Collembolan Orchesella cincta.</title>
        <authorList>
            <person name="Faddeeva-Vakhrusheva A."/>
            <person name="Derks M.F."/>
            <person name="Anvar S.Y."/>
            <person name="Agamennone V."/>
            <person name="Suring W."/>
            <person name="Smit S."/>
            <person name="van Straalen N.M."/>
            <person name="Roelofs D."/>
        </authorList>
    </citation>
    <scope>NUCLEOTIDE SEQUENCE [LARGE SCALE GENOMIC DNA]</scope>
    <source>
        <tissue evidence="3">Mixed pool</tissue>
    </source>
</reference>
<accession>A0A1D2N0Z1</accession>
<dbReference type="STRING" id="48709.A0A1D2N0Z1"/>
<dbReference type="OrthoDB" id="203381at2759"/>
<evidence type="ECO:0000256" key="2">
    <source>
        <dbReference type="RuleBase" id="RU003860"/>
    </source>
</evidence>
<protein>
    <submittedName>
        <fullName evidence="3">BolA-like protein 3</fullName>
    </submittedName>
</protein>
<organism evidence="3 4">
    <name type="scientific">Orchesella cincta</name>
    <name type="common">Springtail</name>
    <name type="synonym">Podura cincta</name>
    <dbReference type="NCBI Taxonomy" id="48709"/>
    <lineage>
        <taxon>Eukaryota</taxon>
        <taxon>Metazoa</taxon>
        <taxon>Ecdysozoa</taxon>
        <taxon>Arthropoda</taxon>
        <taxon>Hexapoda</taxon>
        <taxon>Collembola</taxon>
        <taxon>Entomobryomorpha</taxon>
        <taxon>Entomobryoidea</taxon>
        <taxon>Orchesellidae</taxon>
        <taxon>Orchesellinae</taxon>
        <taxon>Orchesella</taxon>
    </lineage>
</organism>
<dbReference type="InterPro" id="IPR002634">
    <property type="entry name" value="BolA"/>
</dbReference>
<dbReference type="Proteomes" id="UP000094527">
    <property type="component" value="Unassembled WGS sequence"/>
</dbReference>
<dbReference type="PANTHER" id="PTHR46188:SF1">
    <property type="entry name" value="BOLA-LIKE PROTEIN 3"/>
    <property type="match status" value="1"/>
</dbReference>
<evidence type="ECO:0000256" key="1">
    <source>
        <dbReference type="ARBA" id="ARBA00005578"/>
    </source>
</evidence>
<name>A0A1D2N0Z1_ORCCI</name>
<dbReference type="PANTHER" id="PTHR46188">
    <property type="entry name" value="BOLA-LIKE PROTEIN 3"/>
    <property type="match status" value="1"/>
</dbReference>
<dbReference type="AlphaFoldDB" id="A0A1D2N0Z1"/>
<dbReference type="Pfam" id="PF01722">
    <property type="entry name" value="BolA"/>
    <property type="match status" value="1"/>
</dbReference>
<evidence type="ECO:0000313" key="3">
    <source>
        <dbReference type="EMBL" id="ODM98575.1"/>
    </source>
</evidence>
<gene>
    <name evidence="3" type="ORF">Ocin01_08092</name>
</gene>
<dbReference type="InterPro" id="IPR036065">
    <property type="entry name" value="BolA-like_sf"/>
</dbReference>
<dbReference type="SUPFAM" id="SSF82657">
    <property type="entry name" value="BolA-like"/>
    <property type="match status" value="1"/>
</dbReference>
<dbReference type="InterPro" id="IPR052275">
    <property type="entry name" value="Mt_Fe-S_assembly_factor"/>
</dbReference>
<dbReference type="EMBL" id="LJIJ01000341">
    <property type="protein sequence ID" value="ODM98575.1"/>
    <property type="molecule type" value="Genomic_DNA"/>
</dbReference>
<dbReference type="OMA" id="MHGIRIQ"/>
<dbReference type="GO" id="GO:0005759">
    <property type="term" value="C:mitochondrial matrix"/>
    <property type="evidence" value="ECO:0007669"/>
    <property type="project" value="TreeGrafter"/>
</dbReference>
<comment type="similarity">
    <text evidence="1 2">Belongs to the BolA/IbaG family.</text>
</comment>
<dbReference type="Gene3D" id="3.30.300.90">
    <property type="entry name" value="BolA-like"/>
    <property type="match status" value="1"/>
</dbReference>
<evidence type="ECO:0000313" key="4">
    <source>
        <dbReference type="Proteomes" id="UP000094527"/>
    </source>
</evidence>